<dbReference type="EMBL" id="JAEPCM010000059">
    <property type="protein sequence ID" value="MCG7945212.1"/>
    <property type="molecule type" value="Genomic_DNA"/>
</dbReference>
<dbReference type="PANTHER" id="PTHR36153">
    <property type="entry name" value="INNER MEMBRANE PROTEIN-RELATED"/>
    <property type="match status" value="1"/>
</dbReference>
<dbReference type="SUPFAM" id="SSF52540">
    <property type="entry name" value="P-loop containing nucleoside triphosphate hydrolases"/>
    <property type="match status" value="1"/>
</dbReference>
<feature type="domain" description="Type VI secretion system component TssM1 N-terminal" evidence="2">
    <location>
        <begin position="194"/>
        <end position="249"/>
    </location>
</feature>
<evidence type="ECO:0000313" key="3">
    <source>
        <dbReference type="EMBL" id="MCG7945212.1"/>
    </source>
</evidence>
<accession>A0A9E4KA56</accession>
<feature type="non-terminal residue" evidence="3">
    <location>
        <position position="249"/>
    </location>
</feature>
<evidence type="ECO:0000256" key="1">
    <source>
        <dbReference type="SAM" id="Phobius"/>
    </source>
</evidence>
<feature type="transmembrane region" description="Helical" evidence="1">
    <location>
        <begin position="7"/>
        <end position="25"/>
    </location>
</feature>
<proteinExistence type="predicted"/>
<gene>
    <name evidence="3" type="ORF">JAZ07_02570</name>
</gene>
<dbReference type="Pfam" id="PF14331">
    <property type="entry name" value="IcmF-related_N"/>
    <property type="match status" value="1"/>
</dbReference>
<keyword evidence="1" id="KW-0812">Transmembrane</keyword>
<dbReference type="Proteomes" id="UP000886667">
    <property type="component" value="Unassembled WGS sequence"/>
</dbReference>
<reference evidence="3" key="1">
    <citation type="journal article" date="2021" name="Proc. Natl. Acad. Sci. U.S.A.">
        <title>Global biogeography of chemosynthetic symbionts reveals both localized and globally distributed symbiont groups. .</title>
        <authorList>
            <person name="Osvatic J.T."/>
            <person name="Wilkins L.G.E."/>
            <person name="Leibrecht L."/>
            <person name="Leray M."/>
            <person name="Zauner S."/>
            <person name="Polzin J."/>
            <person name="Camacho Y."/>
            <person name="Gros O."/>
            <person name="van Gils J.A."/>
            <person name="Eisen J.A."/>
            <person name="Petersen J.M."/>
            <person name="Yuen B."/>
        </authorList>
    </citation>
    <scope>NUCLEOTIDE SEQUENCE</scope>
    <source>
        <strain evidence="3">MAGclacostrist064TRANS</strain>
    </source>
</reference>
<evidence type="ECO:0000259" key="2">
    <source>
        <dbReference type="Pfam" id="PF14331"/>
    </source>
</evidence>
<dbReference type="PANTHER" id="PTHR36153:SF1">
    <property type="entry name" value="TYPE VI SECRETION SYSTEM COMPONENT TSSM1"/>
    <property type="match status" value="1"/>
</dbReference>
<keyword evidence="1" id="KW-0472">Membrane</keyword>
<keyword evidence="1" id="KW-1133">Transmembrane helix</keyword>
<name>A0A9E4KA56_9GAMM</name>
<dbReference type="AlphaFoldDB" id="A0A9E4KA56"/>
<organism evidence="3 4">
    <name type="scientific">Candidatus Thiodiazotropha taylori</name>
    <dbReference type="NCBI Taxonomy" id="2792791"/>
    <lineage>
        <taxon>Bacteria</taxon>
        <taxon>Pseudomonadati</taxon>
        <taxon>Pseudomonadota</taxon>
        <taxon>Gammaproteobacteria</taxon>
        <taxon>Chromatiales</taxon>
        <taxon>Sedimenticolaceae</taxon>
        <taxon>Candidatus Thiodiazotropha</taxon>
    </lineage>
</organism>
<feature type="transmembrane region" description="Helical" evidence="1">
    <location>
        <begin position="37"/>
        <end position="56"/>
    </location>
</feature>
<dbReference type="InterPro" id="IPR025743">
    <property type="entry name" value="TssM1_N"/>
</dbReference>
<comment type="caution">
    <text evidence="3">The sequence shown here is derived from an EMBL/GenBank/DDBJ whole genome shotgun (WGS) entry which is preliminary data.</text>
</comment>
<dbReference type="InterPro" id="IPR053156">
    <property type="entry name" value="T6SS_TssM-like"/>
</dbReference>
<evidence type="ECO:0000313" key="4">
    <source>
        <dbReference type="Proteomes" id="UP000886667"/>
    </source>
</evidence>
<sequence length="249" mass="27869">MRIIKNRWFVAILGLIAISLIIWLIGPLFGFAGSEPLASPMARLIAIGVIILLWAANQARRLFAARKKNQQMLESVVGQKEQTSVSTQESAEEVQILGQRLDDAIRILKESKLGGKQDSQYLYQLPWYMFIGPPGSGKTTALLNSGLHFPLADKLGNDAVQGIGGTRNCDWWFTDDAVLLDTAGRYTTQDSYEEVDRAAWMGFLDLLKKHRKRRPINGALVAISVEDILQLTDIERINHAKAIRLRVKE</sequence>
<dbReference type="InterPro" id="IPR027417">
    <property type="entry name" value="P-loop_NTPase"/>
</dbReference>
<protein>
    <submittedName>
        <fullName evidence="3">Type VI secretion system membrane subunit TssM</fullName>
    </submittedName>
</protein>